<comment type="caution">
    <text evidence="2">The sequence shown here is derived from an EMBL/GenBank/DDBJ whole genome shotgun (WGS) entry which is preliminary data.</text>
</comment>
<evidence type="ECO:0000313" key="3">
    <source>
        <dbReference type="Proteomes" id="UP001054902"/>
    </source>
</evidence>
<dbReference type="EMBL" id="BLLK01000023">
    <property type="protein sequence ID" value="GFH47480.1"/>
    <property type="molecule type" value="Genomic_DNA"/>
</dbReference>
<dbReference type="Proteomes" id="UP001054902">
    <property type="component" value="Unassembled WGS sequence"/>
</dbReference>
<evidence type="ECO:0000313" key="2">
    <source>
        <dbReference type="EMBL" id="GFH47480.1"/>
    </source>
</evidence>
<dbReference type="AlphaFoldDB" id="A0AAD3H222"/>
<sequence length="228" mass="26003">MAKGERPMKKSKTASLPKKSSDPSNSCASELLDLLAKINGGKPLELKVIAAIKEASSRFDGFGGIGRHHWVCNKREDPHITETILTQLNSIFTKHIGKTPRIIIENALRTTKEDFIREKKGEEYWCETKTQLNHPIFPDHIYGPNPDGKVWLALFLGQERADELLDPQMTAPMNSKERMNDDDDEDSLKPTEEVVHNSIYDAYHLSLHVLMYNILTYIRMLIDDKAHH</sequence>
<reference evidence="2 3" key="1">
    <citation type="journal article" date="2021" name="Sci. Rep.">
        <title>The genome of the diatom Chaetoceros tenuissimus carries an ancient integrated fragment of an extant virus.</title>
        <authorList>
            <person name="Hongo Y."/>
            <person name="Kimura K."/>
            <person name="Takaki Y."/>
            <person name="Yoshida Y."/>
            <person name="Baba S."/>
            <person name="Kobayashi G."/>
            <person name="Nagasaki K."/>
            <person name="Hano T."/>
            <person name="Tomaru Y."/>
        </authorList>
    </citation>
    <scope>NUCLEOTIDE SEQUENCE [LARGE SCALE GENOMIC DNA]</scope>
    <source>
        <strain evidence="2 3">NIES-3715</strain>
    </source>
</reference>
<keyword evidence="3" id="KW-1185">Reference proteome</keyword>
<gene>
    <name evidence="2" type="ORF">CTEN210_03955</name>
</gene>
<proteinExistence type="predicted"/>
<organism evidence="2 3">
    <name type="scientific">Chaetoceros tenuissimus</name>
    <dbReference type="NCBI Taxonomy" id="426638"/>
    <lineage>
        <taxon>Eukaryota</taxon>
        <taxon>Sar</taxon>
        <taxon>Stramenopiles</taxon>
        <taxon>Ochrophyta</taxon>
        <taxon>Bacillariophyta</taxon>
        <taxon>Coscinodiscophyceae</taxon>
        <taxon>Chaetocerotophycidae</taxon>
        <taxon>Chaetocerotales</taxon>
        <taxon>Chaetocerotaceae</taxon>
        <taxon>Chaetoceros</taxon>
    </lineage>
</organism>
<accession>A0AAD3H222</accession>
<protein>
    <submittedName>
        <fullName evidence="2">Uncharacterized protein</fullName>
    </submittedName>
</protein>
<feature type="region of interest" description="Disordered" evidence="1">
    <location>
        <begin position="169"/>
        <end position="189"/>
    </location>
</feature>
<evidence type="ECO:0000256" key="1">
    <source>
        <dbReference type="SAM" id="MobiDB-lite"/>
    </source>
</evidence>
<name>A0AAD3H222_9STRA</name>
<feature type="region of interest" description="Disordered" evidence="1">
    <location>
        <begin position="1"/>
        <end position="25"/>
    </location>
</feature>